<sequence precursor="true">MRLQLTSLLLFWLPIVAWALPSDRDEPINIEADHAQMDDASGVAQYKGDAILTQGTLRIEGDIITFYYDENKQLKKAVAEGKLATYKQVHKPGEEPVRAKALRMDYFAGDQKIYLIGEGYVWQNGDEFKGNQIEYDIARNVVFANSRSVDIDGESRSSGRVHVTIQPPGQRQQAPAAEPAVPAETIQAPSQTGDTSYPTGVVSTVLNIRTGPGTQYERIATFAANTEVLVLTRQQQWAQVKGMVDGEPTIGWVNARYLQDAP</sequence>
<keyword evidence="1 4" id="KW-0813">Transport</keyword>
<comment type="similarity">
    <text evidence="4">Belongs to the LptA family.</text>
</comment>
<accession>I1YIB2</accession>
<dbReference type="Gene3D" id="2.60.450.10">
    <property type="entry name" value="Lipopolysaccharide (LPS) transport protein A like domain"/>
    <property type="match status" value="1"/>
</dbReference>
<evidence type="ECO:0000313" key="7">
    <source>
        <dbReference type="EMBL" id="AFJ02655.1"/>
    </source>
</evidence>
<feature type="domain" description="SH3b" evidence="6">
    <location>
        <begin position="193"/>
        <end position="262"/>
    </location>
</feature>
<protein>
    <recommendedName>
        <fullName evidence="4">Lipopolysaccharide export system protein LptA</fullName>
    </recommendedName>
</protein>
<dbReference type="PROSITE" id="PS51781">
    <property type="entry name" value="SH3B"/>
    <property type="match status" value="1"/>
</dbReference>
<dbReference type="GO" id="GO:0009279">
    <property type="term" value="C:cell outer membrane"/>
    <property type="evidence" value="ECO:0007669"/>
    <property type="project" value="TreeGrafter"/>
</dbReference>
<dbReference type="Proteomes" id="UP000009145">
    <property type="component" value="Chromosome"/>
</dbReference>
<dbReference type="InterPro" id="IPR014340">
    <property type="entry name" value="LptA"/>
</dbReference>
<dbReference type="GO" id="GO:0001530">
    <property type="term" value="F:lipopolysaccharide binding"/>
    <property type="evidence" value="ECO:0007669"/>
    <property type="project" value="InterPro"/>
</dbReference>
<dbReference type="InterPro" id="IPR052037">
    <property type="entry name" value="LPS_export_LptA"/>
</dbReference>
<evidence type="ECO:0000256" key="4">
    <source>
        <dbReference type="HAMAP-Rule" id="MF_01914"/>
    </source>
</evidence>
<feature type="compositionally biased region" description="Low complexity" evidence="5">
    <location>
        <begin position="166"/>
        <end position="183"/>
    </location>
</feature>
<dbReference type="PATRIC" id="fig|754477.3.peg.1486"/>
<name>I1YIB2_METFJ</name>
<dbReference type="AlphaFoldDB" id="I1YIB2"/>
<comment type="subcellular location">
    <subcellularLocation>
        <location evidence="4">Periplasm</location>
    </subcellularLocation>
</comment>
<dbReference type="GO" id="GO:0017089">
    <property type="term" value="F:glycolipid transfer activity"/>
    <property type="evidence" value="ECO:0007669"/>
    <property type="project" value="TreeGrafter"/>
</dbReference>
<keyword evidence="3 4" id="KW-0574">Periplasm</keyword>
<dbReference type="InterPro" id="IPR005653">
    <property type="entry name" value="OstA-like_N"/>
</dbReference>
<dbReference type="KEGG" id="mec:Q7C_1506"/>
<dbReference type="Pfam" id="PF03968">
    <property type="entry name" value="LptD_N"/>
    <property type="match status" value="1"/>
</dbReference>
<gene>
    <name evidence="4" type="primary">lptA</name>
    <name evidence="7" type="ordered locus">Q7C_1506</name>
</gene>
<evidence type="ECO:0000256" key="5">
    <source>
        <dbReference type="SAM" id="MobiDB-lite"/>
    </source>
</evidence>
<dbReference type="HOGENOM" id="CLU_1060937_0_0_6"/>
<dbReference type="Pfam" id="PF08239">
    <property type="entry name" value="SH3_3"/>
    <property type="match status" value="1"/>
</dbReference>
<feature type="region of interest" description="Disordered" evidence="5">
    <location>
        <begin position="152"/>
        <end position="198"/>
    </location>
</feature>
<dbReference type="Gene3D" id="2.30.30.40">
    <property type="entry name" value="SH3 Domains"/>
    <property type="match status" value="1"/>
</dbReference>
<comment type="subunit">
    <text evidence="4">Component of the lipopolysaccharide transport and assembly complex.</text>
</comment>
<feature type="compositionally biased region" description="Polar residues" evidence="5">
    <location>
        <begin position="187"/>
        <end position="198"/>
    </location>
</feature>
<dbReference type="GO" id="GO:0043165">
    <property type="term" value="P:Gram-negative-bacterium-type cell outer membrane assembly"/>
    <property type="evidence" value="ECO:0007669"/>
    <property type="project" value="UniProtKB-UniRule"/>
</dbReference>
<dbReference type="EMBL" id="CP003380">
    <property type="protein sequence ID" value="AFJ02655.1"/>
    <property type="molecule type" value="Genomic_DNA"/>
</dbReference>
<evidence type="ECO:0000313" key="8">
    <source>
        <dbReference type="Proteomes" id="UP000009145"/>
    </source>
</evidence>
<dbReference type="PANTHER" id="PTHR36504:SF1">
    <property type="entry name" value="LIPOPOLYSACCHARIDE EXPORT SYSTEM PROTEIN LPTA"/>
    <property type="match status" value="1"/>
</dbReference>
<proteinExistence type="inferred from homology"/>
<evidence type="ECO:0000256" key="3">
    <source>
        <dbReference type="ARBA" id="ARBA00022764"/>
    </source>
</evidence>
<organism evidence="7 8">
    <name type="scientific">Methylophaga frappieri (strain ATCC BAA-2434 / DSM 25690 / JAM7)</name>
    <dbReference type="NCBI Taxonomy" id="754477"/>
    <lineage>
        <taxon>Bacteria</taxon>
        <taxon>Pseudomonadati</taxon>
        <taxon>Pseudomonadota</taxon>
        <taxon>Gammaproteobacteria</taxon>
        <taxon>Thiotrichales</taxon>
        <taxon>Piscirickettsiaceae</taxon>
        <taxon>Methylophaga</taxon>
    </lineage>
</organism>
<keyword evidence="8" id="KW-1185">Reference proteome</keyword>
<keyword evidence="2" id="KW-0732">Signal</keyword>
<comment type="function">
    <text evidence="4">Involved in the assembly of lipopolysaccharide (LPS). Required for the translocation of LPS from the inner membrane to the outer membrane. May form a bridge between the inner membrane and the outer membrane, via interactions with LptC and LptD, thereby facilitating LPS transfer across the periplasm.</text>
</comment>
<evidence type="ECO:0000256" key="1">
    <source>
        <dbReference type="ARBA" id="ARBA00022448"/>
    </source>
</evidence>
<dbReference type="eggNOG" id="COG1934">
    <property type="taxonomic scope" value="Bacteria"/>
</dbReference>
<evidence type="ECO:0000259" key="6">
    <source>
        <dbReference type="PROSITE" id="PS51781"/>
    </source>
</evidence>
<dbReference type="OrthoDB" id="9795964at2"/>
<evidence type="ECO:0000256" key="2">
    <source>
        <dbReference type="ARBA" id="ARBA00022729"/>
    </source>
</evidence>
<reference evidence="7 8" key="1">
    <citation type="journal article" date="2012" name="J. Bacteriol.">
        <title>Complete genome sequences of Methylophaga sp. strain JAM1 and Methylophaga sp. strain JAM7.</title>
        <authorList>
            <person name="Villeneuve C."/>
            <person name="Martineau C."/>
            <person name="Mauffrey F."/>
            <person name="Villemur R."/>
        </authorList>
    </citation>
    <scope>NUCLEOTIDE SEQUENCE [LARGE SCALE GENOMIC DNA]</scope>
    <source>
        <strain evidence="7 8">JAM7</strain>
    </source>
</reference>
<dbReference type="STRING" id="754477.Q7C_1506"/>
<dbReference type="HAMAP" id="MF_01914">
    <property type="entry name" value="LPS_assembly_LptA"/>
    <property type="match status" value="1"/>
</dbReference>
<dbReference type="PANTHER" id="PTHR36504">
    <property type="entry name" value="LIPOPOLYSACCHARIDE EXPORT SYSTEM PROTEIN LPTA"/>
    <property type="match status" value="1"/>
</dbReference>
<dbReference type="SMART" id="SM00287">
    <property type="entry name" value="SH3b"/>
    <property type="match status" value="1"/>
</dbReference>
<dbReference type="GO" id="GO:0015920">
    <property type="term" value="P:lipopolysaccharide transport"/>
    <property type="evidence" value="ECO:0007669"/>
    <property type="project" value="UniProtKB-UniRule"/>
</dbReference>
<dbReference type="GO" id="GO:0030288">
    <property type="term" value="C:outer membrane-bounded periplasmic space"/>
    <property type="evidence" value="ECO:0007669"/>
    <property type="project" value="TreeGrafter"/>
</dbReference>
<dbReference type="NCBIfam" id="TIGR03002">
    <property type="entry name" value="outer_YhbN_LptA"/>
    <property type="match status" value="1"/>
</dbReference>
<dbReference type="eggNOG" id="COG4991">
    <property type="taxonomic scope" value="Bacteria"/>
</dbReference>
<dbReference type="InterPro" id="IPR003646">
    <property type="entry name" value="SH3-like_bac-type"/>
</dbReference>